<proteinExistence type="predicted"/>
<comment type="caution">
    <text evidence="1">The sequence shown here is derived from an EMBL/GenBank/DDBJ whole genome shotgun (WGS) entry which is preliminary data.</text>
</comment>
<gene>
    <name evidence="1" type="ORF">CQA01_28040</name>
</gene>
<organism evidence="1 2">
    <name type="scientific">Cyclobacterium qasimii</name>
    <dbReference type="NCBI Taxonomy" id="1350429"/>
    <lineage>
        <taxon>Bacteria</taxon>
        <taxon>Pseudomonadati</taxon>
        <taxon>Bacteroidota</taxon>
        <taxon>Cytophagia</taxon>
        <taxon>Cytophagales</taxon>
        <taxon>Cyclobacteriaceae</taxon>
        <taxon>Cyclobacterium</taxon>
    </lineage>
</organism>
<dbReference type="Proteomes" id="UP000321301">
    <property type="component" value="Unassembled WGS sequence"/>
</dbReference>
<name>A0A512CDX6_9BACT</name>
<keyword evidence="2" id="KW-1185">Reference proteome</keyword>
<evidence type="ECO:0000313" key="2">
    <source>
        <dbReference type="Proteomes" id="UP000321301"/>
    </source>
</evidence>
<dbReference type="AlphaFoldDB" id="A0A512CDX6"/>
<evidence type="ECO:0000313" key="1">
    <source>
        <dbReference type="EMBL" id="GEO22270.1"/>
    </source>
</evidence>
<protein>
    <submittedName>
        <fullName evidence="1">Uncharacterized protein</fullName>
    </submittedName>
</protein>
<reference evidence="1 2" key="1">
    <citation type="submission" date="2019-07" db="EMBL/GenBank/DDBJ databases">
        <title>Whole genome shotgun sequence of Cyclobacterium qasimii NBRC 106168.</title>
        <authorList>
            <person name="Hosoyama A."/>
            <person name="Uohara A."/>
            <person name="Ohji S."/>
            <person name="Ichikawa N."/>
        </authorList>
    </citation>
    <scope>NUCLEOTIDE SEQUENCE [LARGE SCALE GENOMIC DNA]</scope>
    <source>
        <strain evidence="1 2">NBRC 106168</strain>
    </source>
</reference>
<sequence length="55" mass="6670">MLAWKNPSYYSIIKINHSYDIFDYVKARILKIKEIVDIEREITLVDYMLLFTLTK</sequence>
<dbReference type="EMBL" id="BJYV01000014">
    <property type="protein sequence ID" value="GEO22270.1"/>
    <property type="molecule type" value="Genomic_DNA"/>
</dbReference>
<accession>A0A512CDX6</accession>